<name>A0ABT0C7W6_THEVL</name>
<evidence type="ECO:0000313" key="2">
    <source>
        <dbReference type="Proteomes" id="UP000830835"/>
    </source>
</evidence>
<dbReference type="RefSeq" id="WP_244349048.1">
    <property type="nucleotide sequence ID" value="NZ_JAFIRA010000004.1"/>
</dbReference>
<gene>
    <name evidence="1" type="ORF">JX360_02760</name>
</gene>
<comment type="caution">
    <text evidence="1">The sequence shown here is derived from an EMBL/GenBank/DDBJ whole genome shotgun (WGS) entry which is preliminary data.</text>
</comment>
<dbReference type="EMBL" id="JAFIRA010000004">
    <property type="protein sequence ID" value="MCJ2541834.1"/>
    <property type="molecule type" value="Genomic_DNA"/>
</dbReference>
<protein>
    <submittedName>
        <fullName evidence="1">Uncharacterized protein</fullName>
    </submittedName>
</protein>
<reference evidence="1" key="1">
    <citation type="submission" date="2021-02" db="EMBL/GenBank/DDBJ databases">
        <title>The CRISPR/cas machinery reduction and long-range gene transfer in the hot spring cyanobacterium Synechococcus.</title>
        <authorList>
            <person name="Dvorak P."/>
            <person name="Jahodarova E."/>
            <person name="Hasler P."/>
            <person name="Poulickova A."/>
        </authorList>
    </citation>
    <scope>NUCLEOTIDE SEQUENCE</scope>
    <source>
        <strain evidence="1">Rupite</strain>
    </source>
</reference>
<accession>A0ABT0C7W6</accession>
<evidence type="ECO:0000313" key="1">
    <source>
        <dbReference type="EMBL" id="MCJ2541834.1"/>
    </source>
</evidence>
<keyword evidence="2" id="KW-1185">Reference proteome</keyword>
<organism evidence="1 2">
    <name type="scientific">Thermostichus vulcanus str. 'Rupite'</name>
    <dbReference type="NCBI Taxonomy" id="2813851"/>
    <lineage>
        <taxon>Bacteria</taxon>
        <taxon>Bacillati</taxon>
        <taxon>Cyanobacteriota</taxon>
        <taxon>Cyanophyceae</taxon>
        <taxon>Thermostichales</taxon>
        <taxon>Thermostichaceae</taxon>
        <taxon>Thermostichus</taxon>
    </lineage>
</organism>
<dbReference type="Proteomes" id="UP000830835">
    <property type="component" value="Unassembled WGS sequence"/>
</dbReference>
<sequence>MADPVEPEERTEDKIESLRQALAFFLEDNLIDRFEADGLKTLILQDGQISEAEKAFLQEAITHNNFDSEALSLLKELLQRQEL</sequence>
<proteinExistence type="predicted"/>